<evidence type="ECO:0000256" key="14">
    <source>
        <dbReference type="ARBA" id="ARBA00023306"/>
    </source>
</evidence>
<evidence type="ECO:0000256" key="11">
    <source>
        <dbReference type="ARBA" id="ARBA00022838"/>
    </source>
</evidence>
<evidence type="ECO:0000256" key="15">
    <source>
        <dbReference type="ARBA" id="ARBA00023328"/>
    </source>
</evidence>
<keyword evidence="18" id="KW-1185">Reference proteome</keyword>
<dbReference type="GeneID" id="77732486"/>
<keyword evidence="9" id="KW-0493">Microtubule</keyword>
<evidence type="ECO:0000256" key="4">
    <source>
        <dbReference type="ARBA" id="ARBA00010731"/>
    </source>
</evidence>
<dbReference type="PANTHER" id="PTHR28200">
    <property type="entry name" value="DASH COMPLEX SUBUNIT ASK1"/>
    <property type="match status" value="1"/>
</dbReference>
<keyword evidence="7" id="KW-0963">Cytoplasm</keyword>
<keyword evidence="13" id="KW-0539">Nucleus</keyword>
<evidence type="ECO:0000256" key="3">
    <source>
        <dbReference type="ARBA" id="ARBA00004629"/>
    </source>
</evidence>
<comment type="similarity">
    <text evidence="4">Belongs to the DASH complex ASK1 family.</text>
</comment>
<keyword evidence="10" id="KW-0498">Mitosis</keyword>
<dbReference type="RefSeq" id="XP_052946269.1">
    <property type="nucleotide sequence ID" value="XM_053093281.1"/>
</dbReference>
<dbReference type="GO" id="GO:0072686">
    <property type="term" value="C:mitotic spindle"/>
    <property type="evidence" value="ECO:0007669"/>
    <property type="project" value="InterPro"/>
</dbReference>
<gene>
    <name evidence="17" type="ORF">MKK02DRAFT_45197</name>
</gene>
<evidence type="ECO:0000256" key="8">
    <source>
        <dbReference type="ARBA" id="ARBA00022618"/>
    </source>
</evidence>
<keyword evidence="11" id="KW-0995">Kinetochore</keyword>
<keyword evidence="6" id="KW-0158">Chromosome</keyword>
<evidence type="ECO:0000256" key="12">
    <source>
        <dbReference type="ARBA" id="ARBA00023212"/>
    </source>
</evidence>
<feature type="region of interest" description="Disordered" evidence="16">
    <location>
        <begin position="432"/>
        <end position="451"/>
    </location>
</feature>
<evidence type="ECO:0000256" key="9">
    <source>
        <dbReference type="ARBA" id="ARBA00022701"/>
    </source>
</evidence>
<dbReference type="GO" id="GO:0042729">
    <property type="term" value="C:DASH complex"/>
    <property type="evidence" value="ECO:0007669"/>
    <property type="project" value="InterPro"/>
</dbReference>
<comment type="subcellular location">
    <subcellularLocation>
        <location evidence="3">Chromosome</location>
        <location evidence="3">Centromere</location>
        <location evidence="3">Kinetochore</location>
    </subcellularLocation>
    <subcellularLocation>
        <location evidence="2">Cytoplasm</location>
        <location evidence="2">Cytoskeleton</location>
        <location evidence="2">Spindle</location>
    </subcellularLocation>
    <subcellularLocation>
        <location evidence="1">Nucleus</location>
    </subcellularLocation>
</comment>
<dbReference type="AlphaFoldDB" id="A0AA38LT62"/>
<feature type="region of interest" description="Disordered" evidence="16">
    <location>
        <begin position="176"/>
        <end position="246"/>
    </location>
</feature>
<feature type="region of interest" description="Disordered" evidence="16">
    <location>
        <begin position="372"/>
        <end position="405"/>
    </location>
</feature>
<evidence type="ECO:0000256" key="7">
    <source>
        <dbReference type="ARBA" id="ARBA00022490"/>
    </source>
</evidence>
<feature type="compositionally biased region" description="Low complexity" evidence="16">
    <location>
        <begin position="203"/>
        <end position="232"/>
    </location>
</feature>
<evidence type="ECO:0000256" key="5">
    <source>
        <dbReference type="ARBA" id="ARBA00014520"/>
    </source>
</evidence>
<protein>
    <recommendedName>
        <fullName evidence="5">DASH complex subunit ASK1</fullName>
    </recommendedName>
</protein>
<dbReference type="GO" id="GO:0005874">
    <property type="term" value="C:microtubule"/>
    <property type="evidence" value="ECO:0007669"/>
    <property type="project" value="UniProtKB-KW"/>
</dbReference>
<dbReference type="GO" id="GO:0008608">
    <property type="term" value="P:attachment of spindle microtubules to kinetochore"/>
    <property type="evidence" value="ECO:0007669"/>
    <property type="project" value="InterPro"/>
</dbReference>
<evidence type="ECO:0000256" key="1">
    <source>
        <dbReference type="ARBA" id="ARBA00004123"/>
    </source>
</evidence>
<evidence type="ECO:0000313" key="18">
    <source>
        <dbReference type="Proteomes" id="UP001164286"/>
    </source>
</evidence>
<dbReference type="InterPro" id="IPR013964">
    <property type="entry name" value="DASH_Ask1"/>
</dbReference>
<organism evidence="17 18">
    <name type="scientific">Dioszegia hungarica</name>
    <dbReference type="NCBI Taxonomy" id="4972"/>
    <lineage>
        <taxon>Eukaryota</taxon>
        <taxon>Fungi</taxon>
        <taxon>Dikarya</taxon>
        <taxon>Basidiomycota</taxon>
        <taxon>Agaricomycotina</taxon>
        <taxon>Tremellomycetes</taxon>
        <taxon>Tremellales</taxon>
        <taxon>Bulleribasidiaceae</taxon>
        <taxon>Dioszegia</taxon>
    </lineage>
</organism>
<accession>A0AA38LT62</accession>
<comment type="caution">
    <text evidence="17">The sequence shown here is derived from an EMBL/GenBank/DDBJ whole genome shotgun (WGS) entry which is preliminary data.</text>
</comment>
<evidence type="ECO:0000256" key="16">
    <source>
        <dbReference type="SAM" id="MobiDB-lite"/>
    </source>
</evidence>
<evidence type="ECO:0000256" key="13">
    <source>
        <dbReference type="ARBA" id="ARBA00023242"/>
    </source>
</evidence>
<dbReference type="GO" id="GO:0051301">
    <property type="term" value="P:cell division"/>
    <property type="evidence" value="ECO:0007669"/>
    <property type="project" value="UniProtKB-KW"/>
</dbReference>
<evidence type="ECO:0000256" key="10">
    <source>
        <dbReference type="ARBA" id="ARBA00022776"/>
    </source>
</evidence>
<keyword evidence="14" id="KW-0131">Cell cycle</keyword>
<evidence type="ECO:0000256" key="6">
    <source>
        <dbReference type="ARBA" id="ARBA00022454"/>
    </source>
</evidence>
<evidence type="ECO:0000313" key="17">
    <source>
        <dbReference type="EMBL" id="KAI9636492.1"/>
    </source>
</evidence>
<dbReference type="Pfam" id="PF08655">
    <property type="entry name" value="DASH_Ask1"/>
    <property type="match status" value="1"/>
</dbReference>
<keyword evidence="12" id="KW-0206">Cytoskeleton</keyword>
<dbReference type="EMBL" id="JAKWFO010000005">
    <property type="protein sequence ID" value="KAI9636492.1"/>
    <property type="molecule type" value="Genomic_DNA"/>
</dbReference>
<reference evidence="17" key="1">
    <citation type="journal article" date="2022" name="G3 (Bethesda)">
        <title>High quality genome of the basidiomycete yeast Dioszegia hungarica PDD-24b-2 isolated from cloud water.</title>
        <authorList>
            <person name="Jarrige D."/>
            <person name="Haridas S."/>
            <person name="Bleykasten-Grosshans C."/>
            <person name="Joly M."/>
            <person name="Nadalig T."/>
            <person name="Sancelme M."/>
            <person name="Vuilleumier S."/>
            <person name="Grigoriev I.V."/>
            <person name="Amato P."/>
            <person name="Bringel F."/>
        </authorList>
    </citation>
    <scope>NUCLEOTIDE SEQUENCE</scope>
    <source>
        <strain evidence="17">PDD-24b-2</strain>
    </source>
</reference>
<keyword evidence="15" id="KW-0137">Centromere</keyword>
<sequence>MSHPLPPPPHDIYLHPPFFVIPGISPSSPISQQTQQIDQLNTLLLQEIDANFAKFHTIITSKILPQIKRYAIAADPVKEGAKFWRSFYEAAADVHVQIASDQSLAEPVHAEVESLQPVEGDETYLANSDGSFMFDRDAVASSTPLPGRSQLHSYDSSFSDSMASPFDTLERRLRDDLQLDDSDMPTPSLPSGYDMSHPHLDQSSILLPPSHLSSHPLSSSFSSFASTSAATPKARRPPPPPSAHTQMQMHNGLIDIRTTPLTAKFRPKLSLADLDADDDDLQLNMSPPVTMHFQLPPKAAAVVSTGRTPRAAESENHAQRIVDDLMDEMSAEYVASPRIPTPDGLRRYSVMPQAQAQGPLNTSRNIFADQIASSSSGAAQRQPQAQAQGRRSMANTSYGSDMEDVPEEHVYSNEDTMDDSFDSPDPARYAYNLSTSSAGSDHSDAGAVFGGPKVQPARSAFNLMKPDELVTFHGGRLEDAAGREVAETPTNVKQREK</sequence>
<evidence type="ECO:0000256" key="2">
    <source>
        <dbReference type="ARBA" id="ARBA00004186"/>
    </source>
</evidence>
<name>A0AA38LT62_9TREE</name>
<dbReference type="PANTHER" id="PTHR28200:SF1">
    <property type="entry name" value="DASH COMPLEX SUBUNIT ASK1"/>
    <property type="match status" value="1"/>
</dbReference>
<proteinExistence type="inferred from homology"/>
<keyword evidence="8" id="KW-0132">Cell division</keyword>
<dbReference type="Proteomes" id="UP001164286">
    <property type="component" value="Unassembled WGS sequence"/>
</dbReference>
<dbReference type="GO" id="GO:0044732">
    <property type="term" value="C:mitotic spindle pole body"/>
    <property type="evidence" value="ECO:0007669"/>
    <property type="project" value="TreeGrafter"/>
</dbReference>
<feature type="compositionally biased region" description="Low complexity" evidence="16">
    <location>
        <begin position="372"/>
        <end position="392"/>
    </location>
</feature>